<evidence type="ECO:0000313" key="3">
    <source>
        <dbReference type="EMBL" id="TDD24235.1"/>
    </source>
</evidence>
<feature type="compositionally biased region" description="Basic and acidic residues" evidence="1">
    <location>
        <begin position="85"/>
        <end position="107"/>
    </location>
</feature>
<dbReference type="PROSITE" id="PS00108">
    <property type="entry name" value="PROTEIN_KINASE_ST"/>
    <property type="match status" value="1"/>
</dbReference>
<dbReference type="InterPro" id="IPR008271">
    <property type="entry name" value="Ser/Thr_kinase_AS"/>
</dbReference>
<gene>
    <name evidence="3" type="ORF">E1294_06990</name>
</gene>
<feature type="domain" description="Protein kinase" evidence="2">
    <location>
        <begin position="1"/>
        <end position="162"/>
    </location>
</feature>
<name>A0A4R4X232_9ACTN</name>
<dbReference type="AlphaFoldDB" id="A0A4R4X232"/>
<dbReference type="GO" id="GO:0004672">
    <property type="term" value="F:protein kinase activity"/>
    <property type="evidence" value="ECO:0007669"/>
    <property type="project" value="InterPro"/>
</dbReference>
<protein>
    <recommendedName>
        <fullName evidence="2">Protein kinase domain-containing protein</fullName>
    </recommendedName>
</protein>
<dbReference type="SUPFAM" id="SSF56112">
    <property type="entry name" value="Protein kinase-like (PK-like)"/>
    <property type="match status" value="1"/>
</dbReference>
<dbReference type="Gene3D" id="1.10.510.10">
    <property type="entry name" value="Transferase(Phosphotransferase) domain 1"/>
    <property type="match status" value="1"/>
</dbReference>
<dbReference type="Proteomes" id="UP000294543">
    <property type="component" value="Unassembled WGS sequence"/>
</dbReference>
<evidence type="ECO:0000256" key="1">
    <source>
        <dbReference type="SAM" id="MobiDB-lite"/>
    </source>
</evidence>
<dbReference type="PROSITE" id="PS50011">
    <property type="entry name" value="PROTEIN_KINASE_DOM"/>
    <property type="match status" value="1"/>
</dbReference>
<dbReference type="Pfam" id="PF00069">
    <property type="entry name" value="Pkinase"/>
    <property type="match status" value="1"/>
</dbReference>
<dbReference type="InterPro" id="IPR011009">
    <property type="entry name" value="Kinase-like_dom_sf"/>
</dbReference>
<proteinExistence type="predicted"/>
<evidence type="ECO:0000313" key="4">
    <source>
        <dbReference type="Proteomes" id="UP000294543"/>
    </source>
</evidence>
<keyword evidence="4" id="KW-1185">Reference proteome</keyword>
<dbReference type="GO" id="GO:0005524">
    <property type="term" value="F:ATP binding"/>
    <property type="evidence" value="ECO:0007669"/>
    <property type="project" value="InterPro"/>
</dbReference>
<dbReference type="EMBL" id="SMKP01000013">
    <property type="protein sequence ID" value="TDD24235.1"/>
    <property type="molecule type" value="Genomic_DNA"/>
</dbReference>
<sequence>MGIVYLARDRESQLVALKTLRPGLGAMTGADLEALAVGVATALTAIHQAGVVHRDLKPANILLSSVGGGVDDERVRGAGAALHHDHIAPPYGRRDPVRRDAHEPQLHRRDRRLLLDAGQARVEHPGRHPDPVRYGRAVLPPHGGRGLLVYVVVELRQRDRPE</sequence>
<reference evidence="3 4" key="1">
    <citation type="submission" date="2019-03" db="EMBL/GenBank/DDBJ databases">
        <title>Draft genome sequences of novel Actinobacteria.</title>
        <authorList>
            <person name="Sahin N."/>
            <person name="Ay H."/>
            <person name="Saygin H."/>
        </authorList>
    </citation>
    <scope>NUCLEOTIDE SEQUENCE [LARGE SCALE GENOMIC DNA]</scope>
    <source>
        <strain evidence="3 4">KC712</strain>
    </source>
</reference>
<comment type="caution">
    <text evidence="3">The sequence shown here is derived from an EMBL/GenBank/DDBJ whole genome shotgun (WGS) entry which is preliminary data.</text>
</comment>
<evidence type="ECO:0000259" key="2">
    <source>
        <dbReference type="PROSITE" id="PS50011"/>
    </source>
</evidence>
<feature type="region of interest" description="Disordered" evidence="1">
    <location>
        <begin position="85"/>
        <end position="108"/>
    </location>
</feature>
<accession>A0A4R4X232</accession>
<dbReference type="InterPro" id="IPR000719">
    <property type="entry name" value="Prot_kinase_dom"/>
</dbReference>
<organism evidence="3 4">
    <name type="scientific">Nonomuraea diastatica</name>
    <dbReference type="NCBI Taxonomy" id="1848329"/>
    <lineage>
        <taxon>Bacteria</taxon>
        <taxon>Bacillati</taxon>
        <taxon>Actinomycetota</taxon>
        <taxon>Actinomycetes</taxon>
        <taxon>Streptosporangiales</taxon>
        <taxon>Streptosporangiaceae</taxon>
        <taxon>Nonomuraea</taxon>
    </lineage>
</organism>